<comment type="caution">
    <text evidence="2">The sequence shown here is derived from an EMBL/GenBank/DDBJ whole genome shotgun (WGS) entry which is preliminary data.</text>
</comment>
<evidence type="ECO:0000313" key="2">
    <source>
        <dbReference type="EMBL" id="KAG7337560.1"/>
    </source>
</evidence>
<organism evidence="2 4">
    <name type="scientific">Nitzschia inconspicua</name>
    <dbReference type="NCBI Taxonomy" id="303405"/>
    <lineage>
        <taxon>Eukaryota</taxon>
        <taxon>Sar</taxon>
        <taxon>Stramenopiles</taxon>
        <taxon>Ochrophyta</taxon>
        <taxon>Bacillariophyta</taxon>
        <taxon>Bacillariophyceae</taxon>
        <taxon>Bacillariophycidae</taxon>
        <taxon>Bacillariales</taxon>
        <taxon>Bacillariaceae</taxon>
        <taxon>Nitzschia</taxon>
    </lineage>
</organism>
<name>A0A9K3K6K6_9STRA</name>
<protein>
    <submittedName>
        <fullName evidence="2">Uncharacterized protein</fullName>
    </submittedName>
</protein>
<dbReference type="Proteomes" id="UP000693970">
    <property type="component" value="Unassembled WGS sequence"/>
</dbReference>
<proteinExistence type="predicted"/>
<dbReference type="EMBL" id="JAGRRH010000080">
    <property type="protein sequence ID" value="KAG7337560.1"/>
    <property type="molecule type" value="Genomic_DNA"/>
</dbReference>
<dbReference type="EMBL" id="JAGRRH010000004">
    <property type="protein sequence ID" value="KAG7371245.1"/>
    <property type="molecule type" value="Genomic_DNA"/>
</dbReference>
<evidence type="ECO:0000313" key="4">
    <source>
        <dbReference type="Proteomes" id="UP000693970"/>
    </source>
</evidence>
<gene>
    <name evidence="3" type="ORF">IV203_019815</name>
    <name evidence="2" type="ORF">IV203_020384</name>
</gene>
<reference evidence="2" key="1">
    <citation type="journal article" date="2021" name="Sci. Rep.">
        <title>Diploid genomic architecture of Nitzschia inconspicua, an elite biomass production diatom.</title>
        <authorList>
            <person name="Oliver A."/>
            <person name="Podell S."/>
            <person name="Pinowska A."/>
            <person name="Traller J.C."/>
            <person name="Smith S.R."/>
            <person name="McClure R."/>
            <person name="Beliaev A."/>
            <person name="Bohutskyi P."/>
            <person name="Hill E.A."/>
            <person name="Rabines A."/>
            <person name="Zheng H."/>
            <person name="Allen L.Z."/>
            <person name="Kuo A."/>
            <person name="Grigoriev I.V."/>
            <person name="Allen A.E."/>
            <person name="Hazlebeck D."/>
            <person name="Allen E.E."/>
        </authorList>
    </citation>
    <scope>NUCLEOTIDE SEQUENCE</scope>
    <source>
        <strain evidence="2">Hildebrandi</strain>
    </source>
</reference>
<feature type="region of interest" description="Disordered" evidence="1">
    <location>
        <begin position="108"/>
        <end position="127"/>
    </location>
</feature>
<evidence type="ECO:0000313" key="3">
    <source>
        <dbReference type="EMBL" id="KAG7371245.1"/>
    </source>
</evidence>
<keyword evidence="4" id="KW-1185">Reference proteome</keyword>
<dbReference type="AlphaFoldDB" id="A0A9K3K6K6"/>
<sequence length="224" mass="25965">MVAVKGVPLPEIRRTVDQETIFEVGTNDDQEPNFEVECHIPDTIHNLQASQKNAVTSHRHQKYAADAQVTEIFRIALNLAGQRSSHIELLTDHLQETIREMNRDIASGNEHHKRSSEYAFPETGRSNKRVEKRKKKCWRVLRHPLILYAPSCTIPTQRHGITIFEDIKVFQLLQFRYNLLEFFPRIWFVGSFVGANYVVINCKFWVSTRVDGVNNLRLGPSDLR</sequence>
<reference evidence="2" key="2">
    <citation type="submission" date="2021-04" db="EMBL/GenBank/DDBJ databases">
        <authorList>
            <person name="Podell S."/>
        </authorList>
    </citation>
    <scope>NUCLEOTIDE SEQUENCE</scope>
    <source>
        <strain evidence="2">Hildebrandi</strain>
    </source>
</reference>
<accession>A0A9K3K6K6</accession>
<evidence type="ECO:0000256" key="1">
    <source>
        <dbReference type="SAM" id="MobiDB-lite"/>
    </source>
</evidence>